<reference evidence="2" key="1">
    <citation type="journal article" date="2015" name="Nature">
        <title>Complex archaea that bridge the gap between prokaryotes and eukaryotes.</title>
        <authorList>
            <person name="Spang A."/>
            <person name="Saw J.H."/>
            <person name="Jorgensen S.L."/>
            <person name="Zaremba-Niedzwiedzka K."/>
            <person name="Martijn J."/>
            <person name="Lind A.E."/>
            <person name="van Eijk R."/>
            <person name="Schleper C."/>
            <person name="Guy L."/>
            <person name="Ettema T.J."/>
        </authorList>
    </citation>
    <scope>NUCLEOTIDE SEQUENCE</scope>
</reference>
<keyword evidence="1" id="KW-0812">Transmembrane</keyword>
<comment type="caution">
    <text evidence="2">The sequence shown here is derived from an EMBL/GenBank/DDBJ whole genome shotgun (WGS) entry which is preliminary data.</text>
</comment>
<dbReference type="EMBL" id="LAZR01016910">
    <property type="protein sequence ID" value="KKM02507.1"/>
    <property type="molecule type" value="Genomic_DNA"/>
</dbReference>
<dbReference type="AlphaFoldDB" id="A0A0F9HH67"/>
<keyword evidence="1" id="KW-0472">Membrane</keyword>
<evidence type="ECO:0000313" key="2">
    <source>
        <dbReference type="EMBL" id="KKM02507.1"/>
    </source>
</evidence>
<keyword evidence="1" id="KW-1133">Transmembrane helix</keyword>
<proteinExistence type="predicted"/>
<feature type="non-terminal residue" evidence="2">
    <location>
        <position position="523"/>
    </location>
</feature>
<protein>
    <submittedName>
        <fullName evidence="2">Uncharacterized protein</fullName>
    </submittedName>
</protein>
<gene>
    <name evidence="2" type="ORF">LCGC14_1783720</name>
</gene>
<accession>A0A0F9HH67</accession>
<organism evidence="2">
    <name type="scientific">marine sediment metagenome</name>
    <dbReference type="NCBI Taxonomy" id="412755"/>
    <lineage>
        <taxon>unclassified sequences</taxon>
        <taxon>metagenomes</taxon>
        <taxon>ecological metagenomes</taxon>
    </lineage>
</organism>
<evidence type="ECO:0000256" key="1">
    <source>
        <dbReference type="SAM" id="Phobius"/>
    </source>
</evidence>
<sequence length="523" mass="58103">MKNNNTIIWIIGIVILFLVLSPQIDFKGMFAIGDYSPDSENLVYQVHEGIKLIEDGCIIEQRNSGTYDTYLSCSTWLYREQEDGYIDFSVQGTPFLWHKDGIEWRWIYEMSSSIFGCQLKYYKTGLWTYLAAVKLDGGRIIKEISDLYTYTNSDLGLPIKESYIGYISPDWIMRGTCPLGTYTYEESIIEVDDCGSFGAVDPFIFNGLDELKCDAYCRAGLRECIVRADGLNESQYCIIDGSEIEHEICYSGCENGICTERPMIEISSLGDHNYGDDVAVIIRLFLGEEPYAFNLIIGRLEVGGASISETSNYTNGNGYTTLNFEDVKAGGYVSLVVSTTIRGIETQETTEIFFSGIPIIFELTTESYSQSNAGNITFLVEVTDAQYQPVHEELVTNLHADTNLSAGTVLGNSITYLGSGIYEVSSEVDGTGVFSGRLLFDYQGESFESPSINIDVEYATISIGTVLIQPLAILETEETFTITFASSLGELIDPDNITIRISLPTGYEEDILTTSDLRRIALG</sequence>
<feature type="transmembrane region" description="Helical" evidence="1">
    <location>
        <begin position="6"/>
        <end position="24"/>
    </location>
</feature>
<name>A0A0F9HH67_9ZZZZ</name>